<feature type="site" description="Important for catalytic activity" evidence="7">
    <location>
        <position position="224"/>
    </location>
</feature>
<dbReference type="PANTHER" id="PTHR43250">
    <property type="entry name" value="EXODEOXYRIBONUCLEASE III"/>
    <property type="match status" value="1"/>
</dbReference>
<feature type="binding site" evidence="6">
    <location>
        <position position="7"/>
    </location>
    <ligand>
        <name>Mg(2+)</name>
        <dbReference type="ChEBI" id="CHEBI:18420"/>
        <label>1</label>
    </ligand>
</feature>
<dbReference type="GO" id="GO:0006281">
    <property type="term" value="P:DNA repair"/>
    <property type="evidence" value="ECO:0007669"/>
    <property type="project" value="InterPro"/>
</dbReference>
<feature type="binding site" evidence="6">
    <location>
        <position position="35"/>
    </location>
    <ligand>
        <name>Mg(2+)</name>
        <dbReference type="ChEBI" id="CHEBI:18420"/>
        <label>1</label>
    </ligand>
</feature>
<gene>
    <name evidence="9" type="ORF">FGL98_11455</name>
</gene>
<evidence type="ECO:0000256" key="5">
    <source>
        <dbReference type="PIRSR" id="PIRSR604808-1"/>
    </source>
</evidence>
<dbReference type="Pfam" id="PF03372">
    <property type="entry name" value="Exo_endo_phos"/>
    <property type="match status" value="1"/>
</dbReference>
<keyword evidence="6" id="KW-0464">Manganese</keyword>
<evidence type="ECO:0000256" key="3">
    <source>
        <dbReference type="ARBA" id="ARBA00022801"/>
    </source>
</evidence>
<feature type="active site" description="Proton donor/acceptor" evidence="5">
    <location>
        <position position="152"/>
    </location>
</feature>
<dbReference type="InterPro" id="IPR036691">
    <property type="entry name" value="Endo/exonu/phosph_ase_sf"/>
</dbReference>
<dbReference type="Proteomes" id="UP000320244">
    <property type="component" value="Unassembled WGS sequence"/>
</dbReference>
<dbReference type="GO" id="GO:0046872">
    <property type="term" value="F:metal ion binding"/>
    <property type="evidence" value="ECO:0007669"/>
    <property type="project" value="UniProtKB-KW"/>
</dbReference>
<evidence type="ECO:0000259" key="8">
    <source>
        <dbReference type="Pfam" id="PF03372"/>
    </source>
</evidence>
<organism evidence="9 10">
    <name type="scientific">Leekyejoonella antrihumi</name>
    <dbReference type="NCBI Taxonomy" id="1660198"/>
    <lineage>
        <taxon>Bacteria</taxon>
        <taxon>Bacillati</taxon>
        <taxon>Actinomycetota</taxon>
        <taxon>Actinomycetes</taxon>
        <taxon>Micrococcales</taxon>
        <taxon>Dermacoccaceae</taxon>
        <taxon>Leekyejoonella</taxon>
    </lineage>
</organism>
<name>A0A563E113_9MICO</name>
<comment type="caution">
    <text evidence="9">The sequence shown here is derived from an EMBL/GenBank/DDBJ whole genome shotgun (WGS) entry which is preliminary data.</text>
</comment>
<reference evidence="9 10" key="1">
    <citation type="submission" date="2019-05" db="EMBL/GenBank/DDBJ databases">
        <authorList>
            <person name="Lee S.D."/>
        </authorList>
    </citation>
    <scope>NUCLEOTIDE SEQUENCE [LARGE SCALE GENOMIC DNA]</scope>
    <source>
        <strain evidence="9 10">C5-26</strain>
    </source>
</reference>
<keyword evidence="4 6" id="KW-0460">Magnesium</keyword>
<dbReference type="AlphaFoldDB" id="A0A563E113"/>
<evidence type="ECO:0000313" key="10">
    <source>
        <dbReference type="Proteomes" id="UP000320244"/>
    </source>
</evidence>
<dbReference type="SUPFAM" id="SSF56219">
    <property type="entry name" value="DNase I-like"/>
    <property type="match status" value="1"/>
</dbReference>
<dbReference type="InterPro" id="IPR037493">
    <property type="entry name" value="ExoIII-like"/>
</dbReference>
<dbReference type="RefSeq" id="WP_146316901.1">
    <property type="nucleotide sequence ID" value="NZ_VCQV01000014.1"/>
</dbReference>
<feature type="active site" description="Proton acceptor" evidence="5">
    <location>
        <position position="254"/>
    </location>
</feature>
<evidence type="ECO:0000256" key="1">
    <source>
        <dbReference type="ARBA" id="ARBA00007092"/>
    </source>
</evidence>
<proteinExistence type="inferred from homology"/>
<reference evidence="9 10" key="2">
    <citation type="submission" date="2019-08" db="EMBL/GenBank/DDBJ databases">
        <title>Jejuicoccus antrihumi gen. nov., sp. nov., a new member of the family Dermacoccaceae isolated from a cave.</title>
        <authorList>
            <person name="Schumann P."/>
            <person name="Kim I.S."/>
        </authorList>
    </citation>
    <scope>NUCLEOTIDE SEQUENCE [LARGE SCALE GENOMIC DNA]</scope>
    <source>
        <strain evidence="9 10">C5-26</strain>
    </source>
</reference>
<dbReference type="InterPro" id="IPR004808">
    <property type="entry name" value="AP_endonuc_1"/>
</dbReference>
<feature type="domain" description="Endonuclease/exonuclease/phosphatase" evidence="8">
    <location>
        <begin position="4"/>
        <end position="254"/>
    </location>
</feature>
<evidence type="ECO:0000256" key="6">
    <source>
        <dbReference type="PIRSR" id="PIRSR604808-2"/>
    </source>
</evidence>
<feature type="binding site" evidence="6">
    <location>
        <position position="254"/>
    </location>
    <ligand>
        <name>Mg(2+)</name>
        <dbReference type="ChEBI" id="CHEBI:18420"/>
        <label>1</label>
    </ligand>
</feature>
<evidence type="ECO:0000256" key="2">
    <source>
        <dbReference type="ARBA" id="ARBA00022723"/>
    </source>
</evidence>
<comment type="cofactor">
    <cofactor evidence="6">
        <name>Mg(2+)</name>
        <dbReference type="ChEBI" id="CHEBI:18420"/>
    </cofactor>
    <cofactor evidence="6">
        <name>Mn(2+)</name>
        <dbReference type="ChEBI" id="CHEBI:29035"/>
    </cofactor>
    <text evidence="6">Probably binds two magnesium or manganese ions per subunit.</text>
</comment>
<dbReference type="NCBIfam" id="TIGR00633">
    <property type="entry name" value="xth"/>
    <property type="match status" value="1"/>
</dbReference>
<dbReference type="OrthoDB" id="9803914at2"/>
<comment type="similarity">
    <text evidence="1">Belongs to the DNA repair enzymes AP/ExoA family.</text>
</comment>
<dbReference type="PROSITE" id="PS51435">
    <property type="entry name" value="AP_NUCLEASE_F1_4"/>
    <property type="match status" value="1"/>
</dbReference>
<dbReference type="GO" id="GO:0008311">
    <property type="term" value="F:double-stranded DNA 3'-5' DNA exonuclease activity"/>
    <property type="evidence" value="ECO:0007669"/>
    <property type="project" value="InterPro"/>
</dbReference>
<evidence type="ECO:0000313" key="9">
    <source>
        <dbReference type="EMBL" id="TWP36059.1"/>
    </source>
</evidence>
<sequence>MRLITANVNGIRAAARRGGLEWLAAQNADAIAVQEVRASDEQLAKALAGTELTTWNLAHAPSDVAGRAGVAVLSPHPVTARESGLHDHERGGRWLEAVVEPEGGHSVTVVSAYVHTGEAGTAKQQEKYAFLEAITARLALLKEHESVVLTGDLNICHRDLDLKNWKGNRGKAGFLPQEQAHLSGWFDDGWVDVLRTQAGEVDGPYTWWSWRGKAFDNDAGWRIDYQIATPDLAVGVRQAWVGRAATYAHRWSDHAAVVVDYDLP</sequence>
<keyword evidence="10" id="KW-1185">Reference proteome</keyword>
<dbReference type="InterPro" id="IPR005135">
    <property type="entry name" value="Endo/exonuclease/phosphatase"/>
</dbReference>
<feature type="binding site" evidence="6">
    <location>
        <position position="253"/>
    </location>
    <ligand>
        <name>Mg(2+)</name>
        <dbReference type="ChEBI" id="CHEBI:18420"/>
        <label>1</label>
    </ligand>
</feature>
<accession>A0A563E113</accession>
<protein>
    <submittedName>
        <fullName evidence="9">Exodeoxyribonuclease III</fullName>
    </submittedName>
</protein>
<feature type="site" description="Interaction with DNA substrate" evidence="7">
    <location>
        <position position="254"/>
    </location>
</feature>
<feature type="binding site" evidence="6">
    <location>
        <position position="154"/>
    </location>
    <ligand>
        <name>Mg(2+)</name>
        <dbReference type="ChEBI" id="CHEBI:18420"/>
        <label>1</label>
    </ligand>
</feature>
<dbReference type="PANTHER" id="PTHR43250:SF2">
    <property type="entry name" value="EXODEOXYRIBONUCLEASE III"/>
    <property type="match status" value="1"/>
</dbReference>
<evidence type="ECO:0000256" key="4">
    <source>
        <dbReference type="ARBA" id="ARBA00022842"/>
    </source>
</evidence>
<keyword evidence="3" id="KW-0378">Hydrolase</keyword>
<dbReference type="Gene3D" id="3.60.10.10">
    <property type="entry name" value="Endonuclease/exonuclease/phosphatase"/>
    <property type="match status" value="1"/>
</dbReference>
<feature type="site" description="Transition state stabilizer" evidence="7">
    <location>
        <position position="154"/>
    </location>
</feature>
<feature type="active site" evidence="5">
    <location>
        <position position="113"/>
    </location>
</feature>
<dbReference type="EMBL" id="VCQV01000014">
    <property type="protein sequence ID" value="TWP36059.1"/>
    <property type="molecule type" value="Genomic_DNA"/>
</dbReference>
<keyword evidence="2 6" id="KW-0479">Metal-binding</keyword>
<evidence type="ECO:0000256" key="7">
    <source>
        <dbReference type="PIRSR" id="PIRSR604808-3"/>
    </source>
</evidence>
<feature type="binding site" evidence="6">
    <location>
        <position position="152"/>
    </location>
    <ligand>
        <name>Mg(2+)</name>
        <dbReference type="ChEBI" id="CHEBI:18420"/>
        <label>1</label>
    </ligand>
</feature>